<dbReference type="PANTHER" id="PTHR11017">
    <property type="entry name" value="LEUCINE-RICH REPEAT-CONTAINING PROTEIN"/>
    <property type="match status" value="1"/>
</dbReference>
<dbReference type="EMBL" id="JAUHHV010000002">
    <property type="protein sequence ID" value="KAK1431630.1"/>
    <property type="molecule type" value="Genomic_DNA"/>
</dbReference>
<keyword evidence="1" id="KW-0433">Leucine-rich repeat</keyword>
<evidence type="ECO:0000256" key="3">
    <source>
        <dbReference type="SAM" id="Phobius"/>
    </source>
</evidence>
<proteinExistence type="predicted"/>
<dbReference type="PANTHER" id="PTHR11017:SF340">
    <property type="entry name" value="NB-ARC-RELATED"/>
    <property type="match status" value="1"/>
</dbReference>
<organism evidence="5 6">
    <name type="scientific">Tagetes erecta</name>
    <name type="common">African marigold</name>
    <dbReference type="NCBI Taxonomy" id="13708"/>
    <lineage>
        <taxon>Eukaryota</taxon>
        <taxon>Viridiplantae</taxon>
        <taxon>Streptophyta</taxon>
        <taxon>Embryophyta</taxon>
        <taxon>Tracheophyta</taxon>
        <taxon>Spermatophyta</taxon>
        <taxon>Magnoliopsida</taxon>
        <taxon>eudicotyledons</taxon>
        <taxon>Gunneridae</taxon>
        <taxon>Pentapetalae</taxon>
        <taxon>asterids</taxon>
        <taxon>campanulids</taxon>
        <taxon>Asterales</taxon>
        <taxon>Asteraceae</taxon>
        <taxon>Asteroideae</taxon>
        <taxon>Heliantheae alliance</taxon>
        <taxon>Tageteae</taxon>
        <taxon>Tagetes</taxon>
    </lineage>
</organism>
<reference evidence="5" key="1">
    <citation type="journal article" date="2023" name="bioRxiv">
        <title>Improved chromosome-level genome assembly for marigold (Tagetes erecta).</title>
        <authorList>
            <person name="Jiang F."/>
            <person name="Yuan L."/>
            <person name="Wang S."/>
            <person name="Wang H."/>
            <person name="Xu D."/>
            <person name="Wang A."/>
            <person name="Fan W."/>
        </authorList>
    </citation>
    <scope>NUCLEOTIDE SEQUENCE</scope>
    <source>
        <strain evidence="5">WSJ</strain>
        <tissue evidence="5">Leaf</tissue>
    </source>
</reference>
<dbReference type="InterPro" id="IPR044974">
    <property type="entry name" value="Disease_R_plants"/>
</dbReference>
<sequence length="520" mass="59771">MHDLVQEMGHYIVRGELPPAKHSRVWKHEDIKEICSGDEILENDTIEAIRFTNECDYSLPIVIFQMSYAIFIGLHILQVLSQTLFYQKKLVVLKLDFGIQRELWMGDQDLPHLKVLQLSHMRKLISTPDFNGLPRLQELRLYHCKNLEEIHPSLENCTSLERLYVYGSKRLNKLPTFSQMKSIKCLIIRACWLKERNKPCGIGLLSNLQELDLSSNWLSQLDFSLSQLTQLKCLVLSRSAMLRELPKLPSSLAILKAPSCEALTIDEDFNKDCKELCQVTLKCGWSNKLLQSMLKGNAFENGSMHLRLTDLEIPKGFTPPLLRGSSCRLKLPENWCNDFSGFLMCMVVSLNLETEDGTIISMKQLSGMDFEDDVVWEESDGDSRKYQTWVWYVSFGSLRRTIWWDHTYKALDFNIQDKYRERPAKFGVGDDIQRPVAFGVRLVEKKSNSDLTSTSTMSSSHYAPRIKIQYDSASALTVKLHMDAHHKNITSLTTYQGTTTTRKSWANGSLEKHAFGKLRL</sequence>
<dbReference type="SUPFAM" id="SSF52058">
    <property type="entry name" value="L domain-like"/>
    <property type="match status" value="1"/>
</dbReference>
<evidence type="ECO:0000313" key="5">
    <source>
        <dbReference type="EMBL" id="KAK1431630.1"/>
    </source>
</evidence>
<dbReference type="Gene3D" id="3.80.10.10">
    <property type="entry name" value="Ribonuclease Inhibitor"/>
    <property type="match status" value="2"/>
</dbReference>
<keyword evidence="6" id="KW-1185">Reference proteome</keyword>
<protein>
    <recommendedName>
        <fullName evidence="4">C-JID domain-containing protein</fullName>
    </recommendedName>
</protein>
<dbReference type="Proteomes" id="UP001229421">
    <property type="component" value="Unassembled WGS sequence"/>
</dbReference>
<dbReference type="InterPro" id="IPR032675">
    <property type="entry name" value="LRR_dom_sf"/>
</dbReference>
<gene>
    <name evidence="5" type="ORF">QVD17_08123</name>
</gene>
<comment type="caution">
    <text evidence="5">The sequence shown here is derived from an EMBL/GenBank/DDBJ whole genome shotgun (WGS) entry which is preliminary data.</text>
</comment>
<feature type="domain" description="C-JID" evidence="4">
    <location>
        <begin position="312"/>
        <end position="398"/>
    </location>
</feature>
<keyword evidence="3" id="KW-1133">Transmembrane helix</keyword>
<accession>A0AAD8KXR8</accession>
<evidence type="ECO:0000313" key="6">
    <source>
        <dbReference type="Proteomes" id="UP001229421"/>
    </source>
</evidence>
<keyword evidence="2" id="KW-0677">Repeat</keyword>
<evidence type="ECO:0000256" key="2">
    <source>
        <dbReference type="ARBA" id="ARBA00022737"/>
    </source>
</evidence>
<dbReference type="PROSITE" id="PS51450">
    <property type="entry name" value="LRR"/>
    <property type="match status" value="1"/>
</dbReference>
<dbReference type="GO" id="GO:0006952">
    <property type="term" value="P:defense response"/>
    <property type="evidence" value="ECO:0007669"/>
    <property type="project" value="InterPro"/>
</dbReference>
<dbReference type="InterPro" id="IPR045344">
    <property type="entry name" value="C-JID"/>
</dbReference>
<dbReference type="InterPro" id="IPR001611">
    <property type="entry name" value="Leu-rich_rpt"/>
</dbReference>
<dbReference type="Pfam" id="PF20160">
    <property type="entry name" value="C-JID"/>
    <property type="match status" value="1"/>
</dbReference>
<evidence type="ECO:0000259" key="4">
    <source>
        <dbReference type="Pfam" id="PF20160"/>
    </source>
</evidence>
<feature type="transmembrane region" description="Helical" evidence="3">
    <location>
        <begin position="57"/>
        <end position="80"/>
    </location>
</feature>
<keyword evidence="3" id="KW-0472">Membrane</keyword>
<keyword evidence="3" id="KW-0812">Transmembrane</keyword>
<name>A0AAD8KXR8_TARER</name>
<evidence type="ECO:0000256" key="1">
    <source>
        <dbReference type="ARBA" id="ARBA00022614"/>
    </source>
</evidence>
<dbReference type="AlphaFoldDB" id="A0AAD8KXR8"/>